<dbReference type="Pfam" id="PF11412">
    <property type="entry name" value="DsbD_N"/>
    <property type="match status" value="1"/>
</dbReference>
<dbReference type="GO" id="GO:0017004">
    <property type="term" value="P:cytochrome complex assembly"/>
    <property type="evidence" value="ECO:0007669"/>
    <property type="project" value="UniProtKB-UniRule"/>
</dbReference>
<dbReference type="Proteomes" id="UP000288293">
    <property type="component" value="Unassembled WGS sequence"/>
</dbReference>
<dbReference type="InterPro" id="IPR013766">
    <property type="entry name" value="Thioredoxin_domain"/>
</dbReference>
<evidence type="ECO:0000256" key="5">
    <source>
        <dbReference type="ARBA" id="ARBA00022519"/>
    </source>
</evidence>
<evidence type="ECO:0000256" key="15">
    <source>
        <dbReference type="ARBA" id="ARBA00023284"/>
    </source>
</evidence>
<evidence type="ECO:0000256" key="6">
    <source>
        <dbReference type="ARBA" id="ARBA00022692"/>
    </source>
</evidence>
<dbReference type="SUPFAM" id="SSF52833">
    <property type="entry name" value="Thioredoxin-like"/>
    <property type="match status" value="1"/>
</dbReference>
<dbReference type="AlphaFoldDB" id="A0A432W422"/>
<keyword evidence="14 18" id="KW-1015">Disulfide bond</keyword>
<dbReference type="InterPro" id="IPR035671">
    <property type="entry name" value="DsbD_gamma"/>
</dbReference>
<proteinExistence type="inferred from homology"/>
<dbReference type="InterPro" id="IPR036929">
    <property type="entry name" value="DsbDN_sf"/>
</dbReference>
<feature type="chain" id="PRO_5019600220" description="Thiol:disulfide interchange protein DsbD" evidence="18">
    <location>
        <begin position="22"/>
        <end position="581"/>
    </location>
</feature>
<dbReference type="PANTHER" id="PTHR32234:SF0">
    <property type="entry name" value="THIOL:DISULFIDE INTERCHANGE PROTEIN DSBD"/>
    <property type="match status" value="1"/>
</dbReference>
<feature type="transmembrane region" description="Helical" evidence="18">
    <location>
        <begin position="304"/>
        <end position="334"/>
    </location>
</feature>
<feature type="transmembrane region" description="Helical" evidence="18">
    <location>
        <begin position="432"/>
        <end position="449"/>
    </location>
</feature>
<evidence type="ECO:0000256" key="8">
    <source>
        <dbReference type="ARBA" id="ARBA00022748"/>
    </source>
</evidence>
<feature type="transmembrane region" description="Helical" evidence="18">
    <location>
        <begin position="224"/>
        <end position="249"/>
    </location>
</feature>
<name>A0A432W422_9GAMM</name>
<evidence type="ECO:0000256" key="12">
    <source>
        <dbReference type="ARBA" id="ARBA00023027"/>
    </source>
</evidence>
<dbReference type="GO" id="GO:0047134">
    <property type="term" value="F:protein-disulfide reductase [NAD(P)H] activity"/>
    <property type="evidence" value="ECO:0007669"/>
    <property type="project" value="UniProtKB-UniRule"/>
</dbReference>
<dbReference type="PROSITE" id="PS00194">
    <property type="entry name" value="THIOREDOXIN_1"/>
    <property type="match status" value="1"/>
</dbReference>
<comment type="catalytic activity">
    <reaction evidence="17 18">
        <text>[protein]-dithiol + NADP(+) = [protein]-disulfide + NADPH + H(+)</text>
        <dbReference type="Rhea" id="RHEA:18753"/>
        <dbReference type="Rhea" id="RHEA-COMP:10593"/>
        <dbReference type="Rhea" id="RHEA-COMP:10594"/>
        <dbReference type="ChEBI" id="CHEBI:15378"/>
        <dbReference type="ChEBI" id="CHEBI:29950"/>
        <dbReference type="ChEBI" id="CHEBI:50058"/>
        <dbReference type="ChEBI" id="CHEBI:57783"/>
        <dbReference type="ChEBI" id="CHEBI:58349"/>
        <dbReference type="EC" id="1.8.1.8"/>
    </reaction>
</comment>
<dbReference type="InterPro" id="IPR003834">
    <property type="entry name" value="Cyt_c_assmbl_TM_dom"/>
</dbReference>
<evidence type="ECO:0000313" key="21">
    <source>
        <dbReference type="Proteomes" id="UP000288293"/>
    </source>
</evidence>
<evidence type="ECO:0000256" key="2">
    <source>
        <dbReference type="ARBA" id="ARBA00007241"/>
    </source>
</evidence>
<sequence precursor="true">MKYLRPLLLTWLFLFAAGSHAQNFNPGNVTSNSDFLPVDQAFQFDYEQQDDLLIIRWQIEEGYYLYQHRFFYEPEYKIAEVQPLPRADEYSDEFFGDVFIYRDSVEITIQLASVNQGDTLYIRYQGCADAGLCYAPTVKTVYLNQVGDGVSEREPGQLQDFSEAQSFDSGGLFSILQGDNLIWALALFFILGVGLAFTPCVFPMYPIVAAIIGGQKGKLTASRGFLLSFVYVQGMAVTYTALGILVALAGMQYQAYMQHPAILLTLAIIFVVLALGMFGLYTLQLPASVQNRINTLSQKQKGGAYPGVFAMGALSGVIASPCTTAPLSGALLFIAQSGDVFTGGIILYALSIGMGIPLMIIGASGGKLLPKAGPWMNSVKLIFGLLLLAVALFLLERLIPMYWAAALWIAFFLFSVILIIRSLWPHLRNPGRMLTAVILGALLTAGILWQKPYLDGSYANHLEFEPVTDLAEVQQVVAEATDNGQWVMLDLYADWCVACKELEIYTFSDPQVQQQLADMRLIQADVTRTNSINTELLSEYQVLGLPTILFFNPEGEEVSQQRVTGFMNAADFTEHLKKLSN</sequence>
<keyword evidence="12 18" id="KW-0520">NAD</keyword>
<feature type="disulfide bond" description="Redox-active" evidence="18">
    <location>
        <begin position="200"/>
        <end position="322"/>
    </location>
</feature>
<dbReference type="GO" id="GO:0045454">
    <property type="term" value="P:cell redox homeostasis"/>
    <property type="evidence" value="ECO:0007669"/>
    <property type="project" value="TreeGrafter"/>
</dbReference>
<feature type="transmembrane region" description="Helical" evidence="18">
    <location>
        <begin position="261"/>
        <end position="283"/>
    </location>
</feature>
<feature type="disulfide bond" description="Redox-active" evidence="18">
    <location>
        <begin position="496"/>
        <end position="499"/>
    </location>
</feature>
<organism evidence="20 21">
    <name type="scientific">Aliidiomarina minuta</name>
    <dbReference type="NCBI Taxonomy" id="880057"/>
    <lineage>
        <taxon>Bacteria</taxon>
        <taxon>Pseudomonadati</taxon>
        <taxon>Pseudomonadota</taxon>
        <taxon>Gammaproteobacteria</taxon>
        <taxon>Alteromonadales</taxon>
        <taxon>Idiomarinaceae</taxon>
        <taxon>Aliidiomarina</taxon>
    </lineage>
</organism>
<keyword evidence="9 18" id="KW-0249">Electron transport</keyword>
<dbReference type="PANTHER" id="PTHR32234">
    <property type="entry name" value="THIOL:DISULFIDE INTERCHANGE PROTEIN DSBD"/>
    <property type="match status" value="1"/>
</dbReference>
<keyword evidence="7 18" id="KW-0732">Signal</keyword>
<dbReference type="HAMAP" id="MF_00399">
    <property type="entry name" value="DbsD"/>
    <property type="match status" value="1"/>
</dbReference>
<keyword evidence="10 18" id="KW-1133">Transmembrane helix</keyword>
<evidence type="ECO:0000256" key="1">
    <source>
        <dbReference type="ARBA" id="ARBA00004429"/>
    </source>
</evidence>
<comment type="catalytic activity">
    <reaction evidence="16 18">
        <text>[protein]-dithiol + NAD(+) = [protein]-disulfide + NADH + H(+)</text>
        <dbReference type="Rhea" id="RHEA:18749"/>
        <dbReference type="Rhea" id="RHEA-COMP:10593"/>
        <dbReference type="Rhea" id="RHEA-COMP:10594"/>
        <dbReference type="ChEBI" id="CHEBI:15378"/>
        <dbReference type="ChEBI" id="CHEBI:29950"/>
        <dbReference type="ChEBI" id="CHEBI:50058"/>
        <dbReference type="ChEBI" id="CHEBI:57540"/>
        <dbReference type="ChEBI" id="CHEBI:57945"/>
        <dbReference type="EC" id="1.8.1.8"/>
    </reaction>
</comment>
<dbReference type="OrthoDB" id="9811036at2"/>
<comment type="function">
    <text evidence="18">Required to facilitate the formation of correct disulfide bonds in some periplasmic proteins and for the assembly of the periplasmic c-type cytochromes. Acts by transferring electrons from cytoplasmic thioredoxin to the periplasm. This transfer involves a cascade of disulfide bond formation and reduction steps.</text>
</comment>
<keyword evidence="6 18" id="KW-0812">Transmembrane</keyword>
<feature type="transmembrane region" description="Helical" evidence="18">
    <location>
        <begin position="375"/>
        <end position="395"/>
    </location>
</feature>
<comment type="caution">
    <text evidence="20">The sequence shown here is derived from an EMBL/GenBank/DDBJ whole genome shotgun (WGS) entry which is preliminary data.</text>
</comment>
<dbReference type="NCBIfam" id="NF001419">
    <property type="entry name" value="PRK00293.1"/>
    <property type="match status" value="1"/>
</dbReference>
<comment type="similarity">
    <text evidence="2 18">Belongs to the thioredoxin family. DsbD subfamily.</text>
</comment>
<evidence type="ECO:0000256" key="7">
    <source>
        <dbReference type="ARBA" id="ARBA00022729"/>
    </source>
</evidence>
<dbReference type="InterPro" id="IPR022910">
    <property type="entry name" value="Thiol_diS_interchange_DbsD"/>
</dbReference>
<evidence type="ECO:0000256" key="3">
    <source>
        <dbReference type="ARBA" id="ARBA00022448"/>
    </source>
</evidence>
<evidence type="ECO:0000256" key="18">
    <source>
        <dbReference type="HAMAP-Rule" id="MF_00399"/>
    </source>
</evidence>
<evidence type="ECO:0000256" key="13">
    <source>
        <dbReference type="ARBA" id="ARBA00023136"/>
    </source>
</evidence>
<keyword evidence="4 18" id="KW-1003">Cell membrane</keyword>
<evidence type="ECO:0000256" key="17">
    <source>
        <dbReference type="ARBA" id="ARBA00047804"/>
    </source>
</evidence>
<comment type="subcellular location">
    <subcellularLocation>
        <location evidence="1 18">Cell inner membrane</location>
        <topology evidence="1 18">Multi-pass membrane protein</topology>
    </subcellularLocation>
</comment>
<evidence type="ECO:0000256" key="16">
    <source>
        <dbReference type="ARBA" id="ARBA00047388"/>
    </source>
</evidence>
<keyword evidence="5 18" id="KW-0997">Cell inner membrane</keyword>
<keyword evidence="8 18" id="KW-0201">Cytochrome c-type biogenesis</keyword>
<dbReference type="InterPro" id="IPR036249">
    <property type="entry name" value="Thioredoxin-like_sf"/>
</dbReference>
<keyword evidence="21" id="KW-1185">Reference proteome</keyword>
<dbReference type="CDD" id="cd02953">
    <property type="entry name" value="DsbDgamma"/>
    <property type="match status" value="1"/>
</dbReference>
<feature type="domain" description="Thioredoxin" evidence="19">
    <location>
        <begin position="437"/>
        <end position="581"/>
    </location>
</feature>
<dbReference type="Gene3D" id="2.60.40.1250">
    <property type="entry name" value="Thiol:disulfide interchange protein DsbD, N-terminal domain"/>
    <property type="match status" value="1"/>
</dbReference>
<dbReference type="FunFam" id="3.40.30.10:FF:000116">
    <property type="entry name" value="Thiol:disulfide interchange protein DsbD"/>
    <property type="match status" value="1"/>
</dbReference>
<dbReference type="Pfam" id="PF02683">
    <property type="entry name" value="DsbD_TM"/>
    <property type="match status" value="1"/>
</dbReference>
<feature type="transmembrane region" description="Helical" evidence="18">
    <location>
        <begin position="401"/>
        <end position="420"/>
    </location>
</feature>
<gene>
    <name evidence="18" type="primary">dsbD</name>
    <name evidence="20" type="ORF">CWE09_13230</name>
</gene>
<reference evidence="20 21" key="1">
    <citation type="journal article" date="2011" name="Front. Microbiol.">
        <title>Genomic signatures of strain selection and enhancement in Bacillus atrophaeus var. globigii, a historical biowarfare simulant.</title>
        <authorList>
            <person name="Gibbons H.S."/>
            <person name="Broomall S.M."/>
            <person name="McNew L.A."/>
            <person name="Daligault H."/>
            <person name="Chapman C."/>
            <person name="Bruce D."/>
            <person name="Karavis M."/>
            <person name="Krepps M."/>
            <person name="McGregor P.A."/>
            <person name="Hong C."/>
            <person name="Park K.H."/>
            <person name="Akmal A."/>
            <person name="Feldman A."/>
            <person name="Lin J.S."/>
            <person name="Chang W.E."/>
            <person name="Higgs B.W."/>
            <person name="Demirev P."/>
            <person name="Lindquist J."/>
            <person name="Liem A."/>
            <person name="Fochler E."/>
            <person name="Read T.D."/>
            <person name="Tapia R."/>
            <person name="Johnson S."/>
            <person name="Bishop-Lilly K.A."/>
            <person name="Detter C."/>
            <person name="Han C."/>
            <person name="Sozhamannan S."/>
            <person name="Rosenzweig C.N."/>
            <person name="Skowronski E.W."/>
        </authorList>
    </citation>
    <scope>NUCLEOTIDE SEQUENCE [LARGE SCALE GENOMIC DNA]</scope>
    <source>
        <strain evidence="20 21">MLST1</strain>
    </source>
</reference>
<protein>
    <recommendedName>
        <fullName evidence="18">Thiol:disulfide interchange protein DsbD</fullName>
        <ecNumber evidence="18">1.8.1.8</ecNumber>
    </recommendedName>
    <alternativeName>
        <fullName evidence="18">Protein-disulfide reductase</fullName>
        <shortName evidence="18">Disulfide reductase</shortName>
    </alternativeName>
</protein>
<keyword evidence="15 18" id="KW-0676">Redox-active center</keyword>
<dbReference type="EC" id="1.8.1.8" evidence="18"/>
<keyword evidence="3 18" id="KW-0813">Transport</keyword>
<dbReference type="GO" id="GO:0009055">
    <property type="term" value="F:electron transfer activity"/>
    <property type="evidence" value="ECO:0007669"/>
    <property type="project" value="UniProtKB-UniRule"/>
</dbReference>
<evidence type="ECO:0000259" key="19">
    <source>
        <dbReference type="PROSITE" id="PS51352"/>
    </source>
</evidence>
<evidence type="ECO:0000313" key="20">
    <source>
        <dbReference type="EMBL" id="RUO24100.1"/>
    </source>
</evidence>
<dbReference type="PROSITE" id="PS51352">
    <property type="entry name" value="THIOREDOXIN_2"/>
    <property type="match status" value="1"/>
</dbReference>
<evidence type="ECO:0000256" key="9">
    <source>
        <dbReference type="ARBA" id="ARBA00022982"/>
    </source>
</evidence>
<accession>A0A432W422</accession>
<evidence type="ECO:0000256" key="14">
    <source>
        <dbReference type="ARBA" id="ARBA00023157"/>
    </source>
</evidence>
<dbReference type="InterPro" id="IPR017937">
    <property type="entry name" value="Thioredoxin_CS"/>
</dbReference>
<dbReference type="InterPro" id="IPR028250">
    <property type="entry name" value="DsbDN"/>
</dbReference>
<dbReference type="EMBL" id="PIPL01000003">
    <property type="protein sequence ID" value="RUO24100.1"/>
    <property type="molecule type" value="Genomic_DNA"/>
</dbReference>
<feature type="signal peptide" evidence="18">
    <location>
        <begin position="1"/>
        <end position="21"/>
    </location>
</feature>
<dbReference type="RefSeq" id="WP_126804519.1">
    <property type="nucleotide sequence ID" value="NZ_PIPL01000003.1"/>
</dbReference>
<evidence type="ECO:0000256" key="4">
    <source>
        <dbReference type="ARBA" id="ARBA00022475"/>
    </source>
</evidence>
<keyword evidence="13 18" id="KW-0472">Membrane</keyword>
<dbReference type="GO" id="GO:0005886">
    <property type="term" value="C:plasma membrane"/>
    <property type="evidence" value="ECO:0007669"/>
    <property type="project" value="UniProtKB-SubCell"/>
</dbReference>
<dbReference type="SUPFAM" id="SSF74863">
    <property type="entry name" value="Thiol:disulfide interchange protein DsbD, N-terminal domain (DsbD-alpha)"/>
    <property type="match status" value="1"/>
</dbReference>
<feature type="disulfide bond" description="Redox-active" evidence="18">
    <location>
        <begin position="127"/>
        <end position="133"/>
    </location>
</feature>
<dbReference type="Gene3D" id="3.40.30.10">
    <property type="entry name" value="Glutaredoxin"/>
    <property type="match status" value="1"/>
</dbReference>
<feature type="transmembrane region" description="Helical" evidence="18">
    <location>
        <begin position="340"/>
        <end position="363"/>
    </location>
</feature>
<keyword evidence="11 18" id="KW-0560">Oxidoreductase</keyword>
<evidence type="ECO:0000256" key="11">
    <source>
        <dbReference type="ARBA" id="ARBA00023002"/>
    </source>
</evidence>
<feature type="transmembrane region" description="Helical" evidence="18">
    <location>
        <begin position="181"/>
        <end position="212"/>
    </location>
</feature>
<evidence type="ECO:0000256" key="10">
    <source>
        <dbReference type="ARBA" id="ARBA00022989"/>
    </source>
</evidence>
<dbReference type="Pfam" id="PF13899">
    <property type="entry name" value="Thioredoxin_7"/>
    <property type="match status" value="1"/>
</dbReference>